<gene>
    <name evidence="2" type="ordered locus">LEPBI_I0993</name>
</gene>
<feature type="transmembrane region" description="Helical" evidence="1">
    <location>
        <begin position="359"/>
        <end position="379"/>
    </location>
</feature>
<dbReference type="HOGENOM" id="CLU_301642_0_0_12"/>
<feature type="transmembrane region" description="Helical" evidence="1">
    <location>
        <begin position="824"/>
        <end position="850"/>
    </location>
</feature>
<dbReference type="EMBL" id="CP000786">
    <property type="protein sequence ID" value="ABZ97117.1"/>
    <property type="molecule type" value="Genomic_DNA"/>
</dbReference>
<feature type="transmembrane region" description="Helical" evidence="1">
    <location>
        <begin position="956"/>
        <end position="975"/>
    </location>
</feature>
<proteinExistence type="predicted"/>
<dbReference type="Gene3D" id="3.30.2090.10">
    <property type="entry name" value="Multidrug efflux transporter AcrB TolC docking domain, DN and DC subdomains"/>
    <property type="match status" value="1"/>
</dbReference>
<feature type="transmembrane region" description="Helical" evidence="1">
    <location>
        <begin position="883"/>
        <end position="903"/>
    </location>
</feature>
<dbReference type="Gene3D" id="1.20.1640.10">
    <property type="entry name" value="Multidrug efflux transporter AcrB transmembrane domain"/>
    <property type="match status" value="3"/>
</dbReference>
<dbReference type="SUPFAM" id="SSF82866">
    <property type="entry name" value="Multidrug efflux transporter AcrB transmembrane domain"/>
    <property type="match status" value="2"/>
</dbReference>
<keyword evidence="3" id="KW-1185">Reference proteome</keyword>
<dbReference type="Pfam" id="PF00873">
    <property type="entry name" value="ACR_tran"/>
    <property type="match status" value="1"/>
</dbReference>
<feature type="transmembrane region" description="Helical" evidence="1">
    <location>
        <begin position="430"/>
        <end position="452"/>
    </location>
</feature>
<name>B0SMH3_LEPBP</name>
<dbReference type="AlphaFoldDB" id="B0SMH3"/>
<feature type="transmembrane region" description="Helical" evidence="1">
    <location>
        <begin position="857"/>
        <end position="877"/>
    </location>
</feature>
<dbReference type="GO" id="GO:0005886">
    <property type="term" value="C:plasma membrane"/>
    <property type="evidence" value="ECO:0007669"/>
    <property type="project" value="TreeGrafter"/>
</dbReference>
<dbReference type="OrthoDB" id="346043at2"/>
<organism evidence="2 3">
    <name type="scientific">Leptospira biflexa serovar Patoc (strain Patoc 1 / ATCC 23582 / Paris)</name>
    <dbReference type="NCBI Taxonomy" id="456481"/>
    <lineage>
        <taxon>Bacteria</taxon>
        <taxon>Pseudomonadati</taxon>
        <taxon>Spirochaetota</taxon>
        <taxon>Spirochaetia</taxon>
        <taxon>Leptospirales</taxon>
        <taxon>Leptospiraceae</taxon>
        <taxon>Leptospira</taxon>
    </lineage>
</organism>
<dbReference type="PANTHER" id="PTHR32063:SF0">
    <property type="entry name" value="SWARMING MOTILITY PROTEIN SWRC"/>
    <property type="match status" value="1"/>
</dbReference>
<evidence type="ECO:0000256" key="1">
    <source>
        <dbReference type="SAM" id="Phobius"/>
    </source>
</evidence>
<dbReference type="BioCyc" id="LBIF456481:LEPBI_RS04880-MONOMER"/>
<dbReference type="SUPFAM" id="SSF82693">
    <property type="entry name" value="Multidrug efflux transporter AcrB pore domain, PN1, PN2, PC1 and PC2 subdomains"/>
    <property type="match status" value="1"/>
</dbReference>
<feature type="transmembrane region" description="Helical" evidence="1">
    <location>
        <begin position="333"/>
        <end position="352"/>
    </location>
</feature>
<feature type="transmembrane region" description="Helical" evidence="1">
    <location>
        <begin position="519"/>
        <end position="536"/>
    </location>
</feature>
<evidence type="ECO:0000313" key="3">
    <source>
        <dbReference type="Proteomes" id="UP000001847"/>
    </source>
</evidence>
<dbReference type="SUPFAM" id="SSF82714">
    <property type="entry name" value="Multidrug efflux transporter AcrB TolC docking domain, DN and DC subdomains"/>
    <property type="match status" value="1"/>
</dbReference>
<dbReference type="PANTHER" id="PTHR32063">
    <property type="match status" value="1"/>
</dbReference>
<dbReference type="RefSeq" id="WP_012387999.1">
    <property type="nucleotide sequence ID" value="NC_010602.1"/>
</dbReference>
<sequence>MNLIDPIVRFYLSHNRLCWVGLIFIFMAVFFRLDRLKVQLLPNLTPLKYFVTTPFPNHSAEDVDLTLSLPMSNRISSVNSVKGLKTNSVHGKSTIEIELQLGAPILEFKEELYQLLSEIRDELPNGVGVPKVMVGSEFRNPFFEFTVNPNLIRNKSQISASIDQLRYKIERISGVIEVIQIGDLKPSLLVSFNESKLNLLPLKVRDLEYQITAGLQTGSLGKLLEVNQDVEIKFDSEIKSLAELQKFPIHLGDGKWIPIEDIADVSLATLPSDQIIGTNGEGTVYFGVLVDPTKDPLKISNQILHILKENQSSLHPKVFYDSSRELKSQINQFVFFLIISLFSALVFSYLSYKEWLPVICLFVSVIFSLVYFFHFLVFFSLSINLLSLSGISVGIGMLFDANNLIYYSIQSSWKDQKDKLVAVSHGIRHVIISLFSSGFTTMVVIFPLLFYVHEWQDFFYDIGLSIVLLVFSSLLTSVTVVPLFVFTFAAKVSNKSASESPTLFIWNGNTKWKMSKKGSFIFFLLFGIYIFHSIGWDSKKFQIFPKPNSIGKMVQFTPKVRLGMNEERFFIQEIRNKFKKLDHNLDVLILPILSDGGSIPHQYAIPFLIKWFSDGNSNIELDLSESIDPTRWNLQWMDLPSELFLSLPFVPYDSVVVSHDDLENLIHWEKEFQSLSERMAEGRFAFLPSPITLKTWKSIPFLNSELSPDLDDLKLRVSLTNVPNYIGMVGIQNPMPLYFEFKNMNRLQSNQTSNLLPNFKSASKESIFPDTLFQMEEKQSYSEFRRESGRFYLEWIGDWDIKSQLTQLHQNGFHYVIRSEKKEMISFFLILMILLVCSFLFIYLTLVGIFESFFRPAVYLMMSILYSFVVISFLFLFVSQIHFGHYMGLVVLIGLSLDSISLFGERWEETKKLHNISDRINHIFNWMKKPVILNAGSTFFGLLPVVMISFPGSEFVRAIAVTICIGILVSAYFVFKIYPIVFSKYLNARV</sequence>
<keyword evidence="1" id="KW-1133">Transmembrane helix</keyword>
<dbReference type="GO" id="GO:0042910">
    <property type="term" value="F:xenobiotic transmembrane transporter activity"/>
    <property type="evidence" value="ECO:0007669"/>
    <property type="project" value="TreeGrafter"/>
</dbReference>
<dbReference type="Gene3D" id="3.30.70.1320">
    <property type="entry name" value="Multidrug efflux transporter AcrB pore domain like"/>
    <property type="match status" value="1"/>
</dbReference>
<dbReference type="InterPro" id="IPR027463">
    <property type="entry name" value="AcrB_DN_DC_subdom"/>
</dbReference>
<feature type="transmembrane region" description="Helical" evidence="1">
    <location>
        <begin position="458"/>
        <end position="486"/>
    </location>
</feature>
<dbReference type="InterPro" id="IPR001036">
    <property type="entry name" value="Acrflvin-R"/>
</dbReference>
<feature type="transmembrane region" description="Helical" evidence="1">
    <location>
        <begin position="385"/>
        <end position="409"/>
    </location>
</feature>
<dbReference type="STRING" id="456481.LEPBI_I0993"/>
<accession>B0SMH3</accession>
<feature type="transmembrane region" description="Helical" evidence="1">
    <location>
        <begin position="931"/>
        <end position="950"/>
    </location>
</feature>
<keyword evidence="1" id="KW-0472">Membrane</keyword>
<feature type="transmembrane region" description="Helical" evidence="1">
    <location>
        <begin position="17"/>
        <end position="33"/>
    </location>
</feature>
<dbReference type="Proteomes" id="UP000001847">
    <property type="component" value="Chromosome I"/>
</dbReference>
<evidence type="ECO:0000313" key="2">
    <source>
        <dbReference type="EMBL" id="ABZ97117.1"/>
    </source>
</evidence>
<dbReference type="Gene3D" id="3.30.70.1430">
    <property type="entry name" value="Multidrug efflux transporter AcrB pore domain"/>
    <property type="match status" value="2"/>
</dbReference>
<keyword evidence="1" id="KW-0812">Transmembrane</keyword>
<protein>
    <submittedName>
        <fullName evidence="2">Putative multidrug resistance protein putative membrane protein</fullName>
    </submittedName>
</protein>
<reference evidence="2 3" key="1">
    <citation type="journal article" date="2008" name="PLoS ONE">
        <title>Genome sequence of the saprophyte Leptospira biflexa provides insights into the evolution of Leptospira and the pathogenesis of leptospirosis.</title>
        <authorList>
            <person name="Picardeau M."/>
            <person name="Bulach D.M."/>
            <person name="Bouchier C."/>
            <person name="Zuerner R.L."/>
            <person name="Zidane N."/>
            <person name="Wilson P.J."/>
            <person name="Creno S."/>
            <person name="Kuczek E.S."/>
            <person name="Bommezzadri S."/>
            <person name="Davis J.C."/>
            <person name="McGrath A."/>
            <person name="Johnson M.J."/>
            <person name="Boursaux-Eude C."/>
            <person name="Seemann T."/>
            <person name="Rouy Z."/>
            <person name="Coppel R.L."/>
            <person name="Rood J.I."/>
            <person name="Lajus A."/>
            <person name="Davies J.K."/>
            <person name="Medigue C."/>
            <person name="Adler B."/>
        </authorList>
    </citation>
    <scope>NUCLEOTIDE SEQUENCE [LARGE SCALE GENOMIC DNA]</scope>
    <source>
        <strain evidence="3">Patoc 1 / ATCC 23582 / Paris</strain>
    </source>
</reference>
<dbReference type="KEGG" id="lbi:LEPBI_I0993"/>